<dbReference type="GO" id="GO:0015074">
    <property type="term" value="P:DNA integration"/>
    <property type="evidence" value="ECO:0007669"/>
    <property type="project" value="UniProtKB-KW"/>
</dbReference>
<name>A0A1G2E197_9BACT</name>
<sequence>MRVAIYARVSTADQTNENQLIELRKFCQNNNYEITAEYSDTISGTKSSRPELDKMLMAMRNKEFEAVVCWKFDRIGRSTFHLLQVLEEMKNKGIRLIATSQNIDTETSQGKFFFTILAGFAEMEREMIVERINLGLQRARKEGKTLGRPVGAGDKGRRVRSGYFLRWANEKVMV</sequence>
<evidence type="ECO:0000313" key="8">
    <source>
        <dbReference type="Proteomes" id="UP000177360"/>
    </source>
</evidence>
<evidence type="ECO:0000313" key="7">
    <source>
        <dbReference type="EMBL" id="OGZ19644.1"/>
    </source>
</evidence>
<dbReference type="Gene3D" id="3.40.50.1390">
    <property type="entry name" value="Resolvase, N-terminal catalytic domain"/>
    <property type="match status" value="1"/>
</dbReference>
<evidence type="ECO:0000256" key="3">
    <source>
        <dbReference type="ARBA" id="ARBA00023172"/>
    </source>
</evidence>
<dbReference type="PANTHER" id="PTHR30461">
    <property type="entry name" value="DNA-INVERTASE FROM LAMBDOID PROPHAGE"/>
    <property type="match status" value="1"/>
</dbReference>
<dbReference type="AlphaFoldDB" id="A0A1G2E197"/>
<keyword evidence="3" id="KW-0233">DNA recombination</keyword>
<protein>
    <recommendedName>
        <fullName evidence="6">Resolvase/invertase-type recombinase catalytic domain-containing protein</fullName>
    </recommendedName>
</protein>
<dbReference type="Pfam" id="PF00239">
    <property type="entry name" value="Resolvase"/>
    <property type="match status" value="1"/>
</dbReference>
<dbReference type="Proteomes" id="UP000177360">
    <property type="component" value="Unassembled WGS sequence"/>
</dbReference>
<feature type="domain" description="Resolvase/invertase-type recombinase catalytic" evidence="6">
    <location>
        <begin position="2"/>
        <end position="143"/>
    </location>
</feature>
<dbReference type="InterPro" id="IPR050639">
    <property type="entry name" value="SSR_resolvase"/>
</dbReference>
<keyword evidence="2" id="KW-0238">DNA-binding</keyword>
<evidence type="ECO:0000256" key="1">
    <source>
        <dbReference type="ARBA" id="ARBA00022908"/>
    </source>
</evidence>
<evidence type="ECO:0000259" key="6">
    <source>
        <dbReference type="PROSITE" id="PS51736"/>
    </source>
</evidence>
<evidence type="ECO:0000256" key="2">
    <source>
        <dbReference type="ARBA" id="ARBA00023125"/>
    </source>
</evidence>
<keyword evidence="1" id="KW-0229">DNA integration</keyword>
<accession>A0A1G2E197</accession>
<organism evidence="7 8">
    <name type="scientific">Candidatus Nealsonbacteria bacterium RIFCSPHIGHO2_01_FULL_38_55</name>
    <dbReference type="NCBI Taxonomy" id="1801664"/>
    <lineage>
        <taxon>Bacteria</taxon>
        <taxon>Candidatus Nealsoniibacteriota</taxon>
    </lineage>
</organism>
<proteinExistence type="predicted"/>
<dbReference type="GO" id="GO:0003677">
    <property type="term" value="F:DNA binding"/>
    <property type="evidence" value="ECO:0007669"/>
    <property type="project" value="UniProtKB-KW"/>
</dbReference>
<feature type="active site" description="O-(5'-phospho-DNA)-serine intermediate" evidence="4 5">
    <location>
        <position position="10"/>
    </location>
</feature>
<dbReference type="PANTHER" id="PTHR30461:SF2">
    <property type="entry name" value="SERINE RECOMBINASE PINE-RELATED"/>
    <property type="match status" value="1"/>
</dbReference>
<dbReference type="InterPro" id="IPR006119">
    <property type="entry name" value="Resolv_N"/>
</dbReference>
<dbReference type="InterPro" id="IPR006118">
    <property type="entry name" value="Recombinase_CS"/>
</dbReference>
<evidence type="ECO:0000256" key="4">
    <source>
        <dbReference type="PIRSR" id="PIRSR606118-50"/>
    </source>
</evidence>
<dbReference type="EMBL" id="MHLZ01000025">
    <property type="protein sequence ID" value="OGZ19644.1"/>
    <property type="molecule type" value="Genomic_DNA"/>
</dbReference>
<dbReference type="GO" id="GO:0000150">
    <property type="term" value="F:DNA strand exchange activity"/>
    <property type="evidence" value="ECO:0007669"/>
    <property type="project" value="InterPro"/>
</dbReference>
<reference evidence="7 8" key="1">
    <citation type="journal article" date="2016" name="Nat. Commun.">
        <title>Thousands of microbial genomes shed light on interconnected biogeochemical processes in an aquifer system.</title>
        <authorList>
            <person name="Anantharaman K."/>
            <person name="Brown C.T."/>
            <person name="Hug L.A."/>
            <person name="Sharon I."/>
            <person name="Castelle C.J."/>
            <person name="Probst A.J."/>
            <person name="Thomas B.C."/>
            <person name="Singh A."/>
            <person name="Wilkins M.J."/>
            <person name="Karaoz U."/>
            <person name="Brodie E.L."/>
            <person name="Williams K.H."/>
            <person name="Hubbard S.S."/>
            <person name="Banfield J.F."/>
        </authorList>
    </citation>
    <scope>NUCLEOTIDE SEQUENCE [LARGE SCALE GENOMIC DNA]</scope>
</reference>
<dbReference type="CDD" id="cd03768">
    <property type="entry name" value="SR_ResInv"/>
    <property type="match status" value="1"/>
</dbReference>
<gene>
    <name evidence="7" type="ORF">A2626_02830</name>
</gene>
<dbReference type="SMART" id="SM00857">
    <property type="entry name" value="Resolvase"/>
    <property type="match status" value="1"/>
</dbReference>
<dbReference type="SUPFAM" id="SSF53041">
    <property type="entry name" value="Resolvase-like"/>
    <property type="match status" value="1"/>
</dbReference>
<dbReference type="PROSITE" id="PS00397">
    <property type="entry name" value="RECOMBINASES_1"/>
    <property type="match status" value="1"/>
</dbReference>
<dbReference type="PROSITE" id="PS51736">
    <property type="entry name" value="RECOMBINASES_3"/>
    <property type="match status" value="1"/>
</dbReference>
<dbReference type="InterPro" id="IPR036162">
    <property type="entry name" value="Resolvase-like_N_sf"/>
</dbReference>
<comment type="caution">
    <text evidence="7">The sequence shown here is derived from an EMBL/GenBank/DDBJ whole genome shotgun (WGS) entry which is preliminary data.</text>
</comment>
<evidence type="ECO:0000256" key="5">
    <source>
        <dbReference type="PROSITE-ProRule" id="PRU10137"/>
    </source>
</evidence>